<organism evidence="1 2">
    <name type="scientific">Merluccius polli</name>
    <name type="common">Benguela hake</name>
    <name type="synonym">Merluccius cadenati</name>
    <dbReference type="NCBI Taxonomy" id="89951"/>
    <lineage>
        <taxon>Eukaryota</taxon>
        <taxon>Metazoa</taxon>
        <taxon>Chordata</taxon>
        <taxon>Craniata</taxon>
        <taxon>Vertebrata</taxon>
        <taxon>Euteleostomi</taxon>
        <taxon>Actinopterygii</taxon>
        <taxon>Neopterygii</taxon>
        <taxon>Teleostei</taxon>
        <taxon>Neoteleostei</taxon>
        <taxon>Acanthomorphata</taxon>
        <taxon>Zeiogadaria</taxon>
        <taxon>Gadariae</taxon>
        <taxon>Gadiformes</taxon>
        <taxon>Gadoidei</taxon>
        <taxon>Merlucciidae</taxon>
        <taxon>Merluccius</taxon>
    </lineage>
</organism>
<proteinExistence type="predicted"/>
<comment type="caution">
    <text evidence="1">The sequence shown here is derived from an EMBL/GenBank/DDBJ whole genome shotgun (WGS) entry which is preliminary data.</text>
</comment>
<dbReference type="SUPFAM" id="SSF53098">
    <property type="entry name" value="Ribonuclease H-like"/>
    <property type="match status" value="1"/>
</dbReference>
<protein>
    <submittedName>
        <fullName evidence="1">Uncharacterized protein</fullName>
    </submittedName>
</protein>
<accession>A0AA47N0G5</accession>
<name>A0AA47N0G5_MERPO</name>
<dbReference type="Proteomes" id="UP001174136">
    <property type="component" value="Unassembled WGS sequence"/>
</dbReference>
<dbReference type="PANTHER" id="PTHR46481:SF9">
    <property type="entry name" value="ZINC FINGER BED DOMAIN-CONTAINING PROTEIN 1-LIKE"/>
    <property type="match status" value="1"/>
</dbReference>
<dbReference type="PANTHER" id="PTHR46481">
    <property type="entry name" value="ZINC FINGER BED DOMAIN-CONTAINING PROTEIN 4"/>
    <property type="match status" value="1"/>
</dbReference>
<evidence type="ECO:0000313" key="2">
    <source>
        <dbReference type="Proteomes" id="UP001174136"/>
    </source>
</evidence>
<dbReference type="EMBL" id="JAOPHQ010001760">
    <property type="protein sequence ID" value="KAK0149426.1"/>
    <property type="molecule type" value="Genomic_DNA"/>
</dbReference>
<dbReference type="InterPro" id="IPR052035">
    <property type="entry name" value="ZnF_BED_domain_contain"/>
</dbReference>
<gene>
    <name evidence="1" type="ORF">N1851_009847</name>
</gene>
<dbReference type="InterPro" id="IPR012337">
    <property type="entry name" value="RNaseH-like_sf"/>
</dbReference>
<keyword evidence="2" id="KW-1185">Reference proteome</keyword>
<sequence length="121" mass="13744">MSITMQYITKSWEMHSCCLGCSGLYTDHTGENLKEAFEGKIEEWKFDISRMAGITTDNASNNKPFKDGFTWIPCFGHTLHLAVNKAIDINRVSAALSRLRETISAFTRSPKLSRQLLKKQK</sequence>
<reference evidence="1" key="1">
    <citation type="journal article" date="2023" name="Front. Mar. Sci.">
        <title>A new Merluccius polli reference genome to investigate the effects of global change in West African waters.</title>
        <authorList>
            <person name="Mateo J.L."/>
            <person name="Blanco-Fernandez C."/>
            <person name="Garcia-Vazquez E."/>
            <person name="Machado-Schiaffino G."/>
        </authorList>
    </citation>
    <scope>NUCLEOTIDE SEQUENCE</scope>
    <source>
        <strain evidence="1">C29</strain>
        <tissue evidence="1">Fin</tissue>
    </source>
</reference>
<evidence type="ECO:0000313" key="1">
    <source>
        <dbReference type="EMBL" id="KAK0149426.1"/>
    </source>
</evidence>
<dbReference type="AlphaFoldDB" id="A0AA47N0G5"/>